<protein>
    <submittedName>
        <fullName evidence="2">Uncharacterized protein</fullName>
    </submittedName>
</protein>
<dbReference type="EMBL" id="CAJZBQ010000013">
    <property type="protein sequence ID" value="CAG9315242.1"/>
    <property type="molecule type" value="Genomic_DNA"/>
</dbReference>
<evidence type="ECO:0000256" key="1">
    <source>
        <dbReference type="SAM" id="MobiDB-lite"/>
    </source>
</evidence>
<proteinExistence type="predicted"/>
<keyword evidence="3" id="KW-1185">Reference proteome</keyword>
<organism evidence="2 3">
    <name type="scientific">Blepharisma stoltei</name>
    <dbReference type="NCBI Taxonomy" id="1481888"/>
    <lineage>
        <taxon>Eukaryota</taxon>
        <taxon>Sar</taxon>
        <taxon>Alveolata</taxon>
        <taxon>Ciliophora</taxon>
        <taxon>Postciliodesmatophora</taxon>
        <taxon>Heterotrichea</taxon>
        <taxon>Heterotrichida</taxon>
        <taxon>Blepharismidae</taxon>
        <taxon>Blepharisma</taxon>
    </lineage>
</organism>
<gene>
    <name evidence="2" type="ORF">BSTOLATCC_MIC13016</name>
</gene>
<feature type="compositionally biased region" description="Basic and acidic residues" evidence="1">
    <location>
        <begin position="170"/>
        <end position="182"/>
    </location>
</feature>
<sequence>MEVTNHSELEKYLIRTKKEREKLRKIADQYYEDLRNRSIERKHLKSLSCDDGESNGPSLNGFKKFNAELSTQLNWLVNSPSKDKKNERRVWRFEKTPESSRHKINQKTVAIYANKWPEVHQPSSTRASNNPSLQARYKNSSAILKSRLVSSAAQTPRKSKSQLRGQFDISRPKIDIKEKINT</sequence>
<evidence type="ECO:0000313" key="2">
    <source>
        <dbReference type="EMBL" id="CAG9315242.1"/>
    </source>
</evidence>
<name>A0AAU9IL88_9CILI</name>
<evidence type="ECO:0000313" key="3">
    <source>
        <dbReference type="Proteomes" id="UP001162131"/>
    </source>
</evidence>
<dbReference type="AlphaFoldDB" id="A0AAU9IL88"/>
<dbReference type="Proteomes" id="UP001162131">
    <property type="component" value="Unassembled WGS sequence"/>
</dbReference>
<comment type="caution">
    <text evidence="2">The sequence shown here is derived from an EMBL/GenBank/DDBJ whole genome shotgun (WGS) entry which is preliminary data.</text>
</comment>
<reference evidence="2" key="1">
    <citation type="submission" date="2021-09" db="EMBL/GenBank/DDBJ databases">
        <authorList>
            <consortium name="AG Swart"/>
            <person name="Singh M."/>
            <person name="Singh A."/>
            <person name="Seah K."/>
            <person name="Emmerich C."/>
        </authorList>
    </citation>
    <scope>NUCLEOTIDE SEQUENCE</scope>
    <source>
        <strain evidence="2">ATCC30299</strain>
    </source>
</reference>
<feature type="region of interest" description="Disordered" evidence="1">
    <location>
        <begin position="148"/>
        <end position="182"/>
    </location>
</feature>
<accession>A0AAU9IL88</accession>